<dbReference type="InterPro" id="IPR000760">
    <property type="entry name" value="Inositol_monophosphatase-like"/>
</dbReference>
<evidence type="ECO:0000313" key="2">
    <source>
        <dbReference type="EMBL" id="CAA6803878.1"/>
    </source>
</evidence>
<accession>A0A6S6SMB1</accession>
<evidence type="ECO:0000256" key="1">
    <source>
        <dbReference type="PIRSR" id="PIRSR600760-2"/>
    </source>
</evidence>
<protein>
    <submittedName>
        <fullName evidence="2">Inositol-1-monophosphatase (EC)</fullName>
        <ecNumber evidence="2">3.1.3.25</ecNumber>
    </submittedName>
</protein>
<keyword evidence="1" id="KW-0479">Metal-binding</keyword>
<feature type="binding site" evidence="1">
    <location>
        <position position="202"/>
    </location>
    <ligand>
        <name>Mg(2+)</name>
        <dbReference type="ChEBI" id="CHEBI:18420"/>
        <label>1</label>
        <note>catalytic</note>
    </ligand>
</feature>
<reference evidence="2" key="1">
    <citation type="submission" date="2020-01" db="EMBL/GenBank/DDBJ databases">
        <authorList>
            <person name="Meier V. D."/>
            <person name="Meier V D."/>
        </authorList>
    </citation>
    <scope>NUCLEOTIDE SEQUENCE</scope>
    <source>
        <strain evidence="2">HLG_WM_MAG_01</strain>
    </source>
</reference>
<dbReference type="GO" id="GO:0046872">
    <property type="term" value="F:metal ion binding"/>
    <property type="evidence" value="ECO:0007669"/>
    <property type="project" value="UniProtKB-KW"/>
</dbReference>
<feature type="binding site" evidence="1">
    <location>
        <position position="82"/>
    </location>
    <ligand>
        <name>Mg(2+)</name>
        <dbReference type="ChEBI" id="CHEBI:18420"/>
        <label>1</label>
        <note>catalytic</note>
    </ligand>
</feature>
<dbReference type="Gene3D" id="3.30.540.10">
    <property type="entry name" value="Fructose-1,6-Bisphosphatase, subunit A, domain 1"/>
    <property type="match status" value="1"/>
</dbReference>
<name>A0A6S6SMB1_9BACT</name>
<keyword evidence="1" id="KW-0460">Magnesium</keyword>
<dbReference type="AlphaFoldDB" id="A0A6S6SMB1"/>
<gene>
    <name evidence="2" type="ORF">HELGO_WM2845</name>
</gene>
<feature type="binding site" evidence="1">
    <location>
        <position position="81"/>
    </location>
    <ligand>
        <name>Mg(2+)</name>
        <dbReference type="ChEBI" id="CHEBI:18420"/>
        <label>1</label>
        <note>catalytic</note>
    </ligand>
</feature>
<feature type="binding site" evidence="1">
    <location>
        <position position="79"/>
    </location>
    <ligand>
        <name>Mg(2+)</name>
        <dbReference type="ChEBI" id="CHEBI:18420"/>
        <label>1</label>
        <note>catalytic</note>
    </ligand>
</feature>
<dbReference type="GO" id="GO:0052834">
    <property type="term" value="F:inositol monophosphate phosphatase activity"/>
    <property type="evidence" value="ECO:0007669"/>
    <property type="project" value="UniProtKB-EC"/>
</dbReference>
<dbReference type="EMBL" id="CACVAS010000030">
    <property type="protein sequence ID" value="CAA6803878.1"/>
    <property type="molecule type" value="Genomic_DNA"/>
</dbReference>
<dbReference type="Pfam" id="PF00459">
    <property type="entry name" value="Inositol_P"/>
    <property type="match status" value="1"/>
</dbReference>
<proteinExistence type="predicted"/>
<dbReference type="SUPFAM" id="SSF56655">
    <property type="entry name" value="Carbohydrate phosphatase"/>
    <property type="match status" value="1"/>
</dbReference>
<comment type="cofactor">
    <cofactor evidence="1">
        <name>Mg(2+)</name>
        <dbReference type="ChEBI" id="CHEBI:18420"/>
    </cofactor>
</comment>
<sequence>MTSFIQSCVKANEEISNALKDGFDPSWFEKTKKGAGGDISSKLDLMAEAIFVKYLSRFGQIESEESGVIGEGIDKIIIDPIDGSSNALSLFPFYGTSVAKVNKEGDVDGAMVCNLATLDIFFTTSHESIQQGKLFSSNFYTPHIVPSAEVGLFEKAYANPDLVAALDNENLKFRAPGAIALSLAYARSVTYVLYVGTFRIYDFAAGLALCEGLEVIVEEEYVIVSKDKLIAQKIENLVKKYK</sequence>
<organism evidence="2">
    <name type="scientific">uncultured Sulfurovum sp</name>
    <dbReference type="NCBI Taxonomy" id="269237"/>
    <lineage>
        <taxon>Bacteria</taxon>
        <taxon>Pseudomonadati</taxon>
        <taxon>Campylobacterota</taxon>
        <taxon>Epsilonproteobacteria</taxon>
        <taxon>Campylobacterales</taxon>
        <taxon>Sulfurovaceae</taxon>
        <taxon>Sulfurovum</taxon>
        <taxon>environmental samples</taxon>
    </lineage>
</organism>
<keyword evidence="2" id="KW-0378">Hydrolase</keyword>
<feature type="binding site" evidence="1">
    <location>
        <position position="64"/>
    </location>
    <ligand>
        <name>Mg(2+)</name>
        <dbReference type="ChEBI" id="CHEBI:18420"/>
        <label>1</label>
        <note>catalytic</note>
    </ligand>
</feature>
<dbReference type="EC" id="3.1.3.25" evidence="2"/>